<protein>
    <submittedName>
        <fullName evidence="7">KR domain-containing protein</fullName>
    </submittedName>
</protein>
<evidence type="ECO:0000313" key="7">
    <source>
        <dbReference type="EMBL" id="NJP69145.1"/>
    </source>
</evidence>
<reference evidence="7 8" key="1">
    <citation type="submission" date="2020-03" db="EMBL/GenBank/DDBJ databases">
        <title>Draft genome of Streptomyces sp. ventii, isolated from the Axial Seamount in the Pacific Ocean, and resequencing of the two type strains Streptomyces lonarensis strain NCL 716 and Streptomyces bohaiensis strain 11A07.</title>
        <authorList>
            <person name="Loughran R.M."/>
            <person name="Pfannmuller K.M."/>
            <person name="Wasson B.J."/>
            <person name="Deadmond M.C."/>
            <person name="Paddock B.E."/>
            <person name="Koyack M.J."/>
            <person name="Gallegos D.A."/>
            <person name="Mitchell E.A."/>
            <person name="Ushijima B."/>
            <person name="Saw J.H."/>
            <person name="Mcphail K.L."/>
            <person name="Videau P."/>
        </authorList>
    </citation>
    <scope>NUCLEOTIDE SEQUENCE [LARGE SCALE GENOMIC DNA]</scope>
    <source>
        <strain evidence="8">5675061</strain>
    </source>
</reference>
<dbReference type="InterPro" id="IPR013968">
    <property type="entry name" value="PKS_KR"/>
</dbReference>
<dbReference type="Gene3D" id="1.10.1200.10">
    <property type="entry name" value="ACP-like"/>
    <property type="match status" value="1"/>
</dbReference>
<dbReference type="EMBL" id="JAAVJB010000381">
    <property type="protein sequence ID" value="NJP69145.1"/>
    <property type="molecule type" value="Genomic_DNA"/>
</dbReference>
<feature type="region of interest" description="Disordered" evidence="5">
    <location>
        <begin position="312"/>
        <end position="340"/>
    </location>
</feature>
<feature type="compositionally biased region" description="Basic and acidic residues" evidence="5">
    <location>
        <begin position="312"/>
        <end position="331"/>
    </location>
</feature>
<feature type="region of interest" description="Disordered" evidence="5">
    <location>
        <begin position="162"/>
        <end position="182"/>
    </location>
</feature>
<feature type="domain" description="Carrier" evidence="6">
    <location>
        <begin position="191"/>
        <end position="266"/>
    </location>
</feature>
<dbReference type="Gene3D" id="3.40.50.720">
    <property type="entry name" value="NAD(P)-binding Rossmann-like Domain"/>
    <property type="match status" value="1"/>
</dbReference>
<dbReference type="SMART" id="SM01294">
    <property type="entry name" value="PKS_PP_betabranch"/>
    <property type="match status" value="1"/>
</dbReference>
<evidence type="ECO:0000256" key="2">
    <source>
        <dbReference type="ARBA" id="ARBA00022553"/>
    </source>
</evidence>
<dbReference type="InterPro" id="IPR036736">
    <property type="entry name" value="ACP-like_sf"/>
</dbReference>
<evidence type="ECO:0000313" key="8">
    <source>
        <dbReference type="Proteomes" id="UP000746503"/>
    </source>
</evidence>
<evidence type="ECO:0000259" key="6">
    <source>
        <dbReference type="PROSITE" id="PS50075"/>
    </source>
</evidence>
<dbReference type="PROSITE" id="PS50075">
    <property type="entry name" value="CARRIER"/>
    <property type="match status" value="1"/>
</dbReference>
<dbReference type="Pfam" id="PF08659">
    <property type="entry name" value="KR"/>
    <property type="match status" value="1"/>
</dbReference>
<dbReference type="PANTHER" id="PTHR43775">
    <property type="entry name" value="FATTY ACID SYNTHASE"/>
    <property type="match status" value="1"/>
</dbReference>
<feature type="compositionally biased region" description="Gly residues" evidence="5">
    <location>
        <begin position="165"/>
        <end position="174"/>
    </location>
</feature>
<evidence type="ECO:0000256" key="4">
    <source>
        <dbReference type="ARBA" id="ARBA00023268"/>
    </source>
</evidence>
<keyword evidence="8" id="KW-1185">Reference proteome</keyword>
<dbReference type="InterPro" id="IPR050091">
    <property type="entry name" value="PKS_NRPS_Biosynth_Enz"/>
</dbReference>
<keyword evidence="3" id="KW-0808">Transferase</keyword>
<dbReference type="PANTHER" id="PTHR43775:SF51">
    <property type="entry name" value="INACTIVE PHENOLPHTHIOCEROL SYNTHESIS POLYKETIDE SYNTHASE TYPE I PKS1-RELATED"/>
    <property type="match status" value="1"/>
</dbReference>
<feature type="non-terminal residue" evidence="7">
    <location>
        <position position="1"/>
    </location>
</feature>
<keyword evidence="1" id="KW-0596">Phosphopantetheine</keyword>
<dbReference type="InterPro" id="IPR020806">
    <property type="entry name" value="PKS_PP-bd"/>
</dbReference>
<accession>A0ABX1AS31</accession>
<dbReference type="InterPro" id="IPR057326">
    <property type="entry name" value="KR_dom"/>
</dbReference>
<name>A0ABX1AS31_9ACTN</name>
<dbReference type="InterPro" id="IPR009081">
    <property type="entry name" value="PP-bd_ACP"/>
</dbReference>
<dbReference type="Proteomes" id="UP000746503">
    <property type="component" value="Unassembled WGS sequence"/>
</dbReference>
<dbReference type="RefSeq" id="WP_167935609.1">
    <property type="nucleotide sequence ID" value="NZ_JAAVJB010000381.1"/>
</dbReference>
<proteinExistence type="predicted"/>
<keyword evidence="2" id="KW-0597">Phosphoprotein</keyword>
<evidence type="ECO:0000256" key="1">
    <source>
        <dbReference type="ARBA" id="ARBA00022450"/>
    </source>
</evidence>
<dbReference type="InterPro" id="IPR036291">
    <property type="entry name" value="NAD(P)-bd_dom_sf"/>
</dbReference>
<dbReference type="SMART" id="SM00823">
    <property type="entry name" value="PKS_PP"/>
    <property type="match status" value="1"/>
</dbReference>
<dbReference type="SUPFAM" id="SSF47336">
    <property type="entry name" value="ACP-like"/>
    <property type="match status" value="1"/>
</dbReference>
<keyword evidence="4" id="KW-0511">Multifunctional enzyme</keyword>
<comment type="caution">
    <text evidence="7">The sequence shown here is derived from an EMBL/GenBank/DDBJ whole genome shotgun (WGS) entry which is preliminary data.</text>
</comment>
<sequence length="361" mass="38165">GSLTPVRVDGVLRPKVDAAWNLHELTRDRELSAFVLFSSAAGVLGTPGQANYASANAYLDALATHRRAQGLPAQSLAWGLWSAEGGGMGDGLGDTDRRRIADAGVAALSVEDGLALLDAARHLPDALLLPMRLDTATLRQASPSEVPSMLRGLLRAPARRSAADAGGGLGGGSGPSRREHLSALPKAQREAELLQLIRTEAALLLEHDGPQAIEPERSFSELGFDSLAAVGFRNKLTLATRTRLPATLIFDYPNARALARHLAEELAPEDEAEGEQEEITGDTEQRVRELLGSIPLASLREAGLLNSLLELADGRPAPDRDDTGAVDRSGGDGESIDAMDTEALINMALQGVTQDDATQEM</sequence>
<dbReference type="Pfam" id="PF00550">
    <property type="entry name" value="PP-binding"/>
    <property type="match status" value="1"/>
</dbReference>
<organism evidence="7 8">
    <name type="scientific">Streptomyces spiramenti</name>
    <dbReference type="NCBI Taxonomy" id="2720606"/>
    <lineage>
        <taxon>Bacteria</taxon>
        <taxon>Bacillati</taxon>
        <taxon>Actinomycetota</taxon>
        <taxon>Actinomycetes</taxon>
        <taxon>Kitasatosporales</taxon>
        <taxon>Streptomycetaceae</taxon>
        <taxon>Streptomyces</taxon>
    </lineage>
</organism>
<gene>
    <name evidence="7" type="ORF">HCJ92_23395</name>
</gene>
<dbReference type="SMART" id="SM00822">
    <property type="entry name" value="PKS_KR"/>
    <property type="match status" value="1"/>
</dbReference>
<evidence type="ECO:0000256" key="5">
    <source>
        <dbReference type="SAM" id="MobiDB-lite"/>
    </source>
</evidence>
<dbReference type="SUPFAM" id="SSF51735">
    <property type="entry name" value="NAD(P)-binding Rossmann-fold domains"/>
    <property type="match status" value="1"/>
</dbReference>
<evidence type="ECO:0000256" key="3">
    <source>
        <dbReference type="ARBA" id="ARBA00022679"/>
    </source>
</evidence>